<dbReference type="Proteomes" id="UP001306508">
    <property type="component" value="Unassembled WGS sequence"/>
</dbReference>
<accession>A0AAN7WKA1</accession>
<dbReference type="AlphaFoldDB" id="A0AAN7WKA1"/>
<evidence type="ECO:0000313" key="1">
    <source>
        <dbReference type="EMBL" id="KAK5778630.1"/>
    </source>
</evidence>
<evidence type="ECO:0000313" key="2">
    <source>
        <dbReference type="Proteomes" id="UP001306508"/>
    </source>
</evidence>
<gene>
    <name evidence="1" type="ORF">RI543_004301</name>
</gene>
<keyword evidence="2" id="KW-1185">Reference proteome</keyword>
<sequence length="805" mass="92990">MLTLPDEILELIVQQNSNSIRTLISWSLISSHIRDLVSKKIGIITIQDGLISQFQNILGFQCLISKNFNDNHNNNNHNVNVNINTNINSDNYFSNHIHIISDDINDEYIVNEEISLSHFISNFNNLLIVIETIRPYSENLSNTLTRIVNSCHEGVNICVFYKTHTNFLSKLYFKPFRNISLRSSLAELYIFGEKKFQYPSQENLIDIETLFTSTYVEELTAIYSLDIIDNTIRFYAPNLVTIKRINYNDSCNMEHFLRYCTNIQNIEYLKFPVPNKLNEKSTFVLPPCARITLNEFSNNVSYPSINGSKITKCLTIKPTLRSSDPIFKNLRFPQINSLHLSILDFKIVELINCDFNQVRNLDVGGCLIPWDDLNLNDNTREDSIRLNIKIRLNDLQQLSWLNSCPYRIQNLDIISNTIHTFPINLFSNSLLCDLFINQDMNIAKNSNKIKNINFNIDSLEQCYLLQELMSATKTSRSNNNFSGPSFKITIEASKLQRSIIMNKNNKFIQPFDLPVSMLKHLTLLLLQNDKVSETDPFQRNEVATNYNMCYFNFNSFDNHRDSLPIPDEKLHSNIFNNEKITPVDTISPSQFRKNSLIGLSNNEARKQSIIAFDSISSRISDVASNRRRSSLDNCSLFSNWHYLYNNEYALDDASDHHEFINFNLQGSQYVSIITLDIDILESSVLQFDDFPKDKKAPLLQIWFTLNLPISTYKELIISLTNRIIDLMHYPYSQITHSLLFQKLQLFIDFSESKEDMMSPLTFNALTSDLTQLLSMKGHSVKFVQYTSSVEDLVVNSPSFSVCIKL</sequence>
<name>A0AAN7WKA1_9SACH</name>
<organism evidence="1 2">
    <name type="scientific">Arxiozyma heterogenica</name>
    <dbReference type="NCBI Taxonomy" id="278026"/>
    <lineage>
        <taxon>Eukaryota</taxon>
        <taxon>Fungi</taxon>
        <taxon>Dikarya</taxon>
        <taxon>Ascomycota</taxon>
        <taxon>Saccharomycotina</taxon>
        <taxon>Saccharomycetes</taxon>
        <taxon>Saccharomycetales</taxon>
        <taxon>Saccharomycetaceae</taxon>
        <taxon>Arxiozyma</taxon>
    </lineage>
</organism>
<protein>
    <submittedName>
        <fullName evidence="1">Uncharacterized protein</fullName>
    </submittedName>
</protein>
<dbReference type="EMBL" id="JAWIZZ010000053">
    <property type="protein sequence ID" value="KAK5778630.1"/>
    <property type="molecule type" value="Genomic_DNA"/>
</dbReference>
<reference evidence="2" key="1">
    <citation type="submission" date="2023-07" db="EMBL/GenBank/DDBJ databases">
        <title>A draft genome of Kazachstania heterogenica Y-27499.</title>
        <authorList>
            <person name="Donic C."/>
            <person name="Kralova J.S."/>
            <person name="Fidel L."/>
            <person name="Ben-Dor S."/>
            <person name="Jung S."/>
        </authorList>
    </citation>
    <scope>NUCLEOTIDE SEQUENCE [LARGE SCALE GENOMIC DNA]</scope>
    <source>
        <strain evidence="2">Y27499</strain>
    </source>
</reference>
<comment type="caution">
    <text evidence="1">The sequence shown here is derived from an EMBL/GenBank/DDBJ whole genome shotgun (WGS) entry which is preliminary data.</text>
</comment>
<proteinExistence type="predicted"/>